<dbReference type="InterPro" id="IPR050832">
    <property type="entry name" value="Bact_Acetyltransf"/>
</dbReference>
<proteinExistence type="predicted"/>
<accession>A0ABN2VQ05</accession>
<feature type="domain" description="N-acetyltransferase" evidence="3">
    <location>
        <begin position="1"/>
        <end position="141"/>
    </location>
</feature>
<dbReference type="Gene3D" id="3.40.630.30">
    <property type="match status" value="1"/>
</dbReference>
<keyword evidence="5" id="KW-1185">Reference proteome</keyword>
<reference evidence="4 5" key="1">
    <citation type="journal article" date="2019" name="Int. J. Syst. Evol. Microbiol.">
        <title>The Global Catalogue of Microorganisms (GCM) 10K type strain sequencing project: providing services to taxonomists for standard genome sequencing and annotation.</title>
        <authorList>
            <consortium name="The Broad Institute Genomics Platform"/>
            <consortium name="The Broad Institute Genome Sequencing Center for Infectious Disease"/>
            <person name="Wu L."/>
            <person name="Ma J."/>
        </authorList>
    </citation>
    <scope>NUCLEOTIDE SEQUENCE [LARGE SCALE GENOMIC DNA]</scope>
    <source>
        <strain evidence="4 5">JCM 15749</strain>
    </source>
</reference>
<evidence type="ECO:0000256" key="1">
    <source>
        <dbReference type="ARBA" id="ARBA00022679"/>
    </source>
</evidence>
<evidence type="ECO:0000313" key="4">
    <source>
        <dbReference type="EMBL" id="GAA2069123.1"/>
    </source>
</evidence>
<keyword evidence="2" id="KW-0012">Acyltransferase</keyword>
<dbReference type="SUPFAM" id="SSF55729">
    <property type="entry name" value="Acyl-CoA N-acyltransferases (Nat)"/>
    <property type="match status" value="1"/>
</dbReference>
<evidence type="ECO:0000259" key="3">
    <source>
        <dbReference type="PROSITE" id="PS51186"/>
    </source>
</evidence>
<dbReference type="Pfam" id="PF00583">
    <property type="entry name" value="Acetyltransf_1"/>
    <property type="match status" value="1"/>
</dbReference>
<dbReference type="CDD" id="cd04301">
    <property type="entry name" value="NAT_SF"/>
    <property type="match status" value="1"/>
</dbReference>
<dbReference type="PANTHER" id="PTHR43877:SF2">
    <property type="entry name" value="AMINOALKYLPHOSPHONATE N-ACETYLTRANSFERASE-RELATED"/>
    <property type="match status" value="1"/>
</dbReference>
<comment type="caution">
    <text evidence="4">The sequence shown here is derived from an EMBL/GenBank/DDBJ whole genome shotgun (WGS) entry which is preliminary data.</text>
</comment>
<evidence type="ECO:0000313" key="5">
    <source>
        <dbReference type="Proteomes" id="UP001501480"/>
    </source>
</evidence>
<organism evidence="4 5">
    <name type="scientific">Aeromicrobium halocynthiae</name>
    <dbReference type="NCBI Taxonomy" id="560557"/>
    <lineage>
        <taxon>Bacteria</taxon>
        <taxon>Bacillati</taxon>
        <taxon>Actinomycetota</taxon>
        <taxon>Actinomycetes</taxon>
        <taxon>Propionibacteriales</taxon>
        <taxon>Nocardioidaceae</taxon>
        <taxon>Aeromicrobium</taxon>
    </lineage>
</organism>
<keyword evidence="1" id="KW-0808">Transferase</keyword>
<name>A0ABN2VQ05_9ACTN</name>
<dbReference type="InterPro" id="IPR016181">
    <property type="entry name" value="Acyl_CoA_acyltransferase"/>
</dbReference>
<dbReference type="PANTHER" id="PTHR43877">
    <property type="entry name" value="AMINOALKYLPHOSPHONATE N-ACETYLTRANSFERASE-RELATED-RELATED"/>
    <property type="match status" value="1"/>
</dbReference>
<dbReference type="Proteomes" id="UP001501480">
    <property type="component" value="Unassembled WGS sequence"/>
</dbReference>
<gene>
    <name evidence="4" type="ORF">GCM10009821_01650</name>
</gene>
<dbReference type="InterPro" id="IPR000182">
    <property type="entry name" value="GNAT_dom"/>
</dbReference>
<sequence>MVEMTATVQAEYAVRYGGSGDRSPIDDGEFTPPRGTFLVVEAGGAAVAMGGWRRGGPAPGDAEIKRMYVRPEHRGRGWSRLVLAELERTAADAGVVRLVLETGQAQPEAIALYRSSGYVDVEPFGFYRDSPLSVHLGKRLA</sequence>
<protein>
    <submittedName>
        <fullName evidence="4">GNAT family N-acetyltransferase</fullName>
    </submittedName>
</protein>
<dbReference type="PROSITE" id="PS51186">
    <property type="entry name" value="GNAT"/>
    <property type="match status" value="1"/>
</dbReference>
<evidence type="ECO:0000256" key="2">
    <source>
        <dbReference type="ARBA" id="ARBA00023315"/>
    </source>
</evidence>
<dbReference type="EMBL" id="BAAAPY010000001">
    <property type="protein sequence ID" value="GAA2069123.1"/>
    <property type="molecule type" value="Genomic_DNA"/>
</dbReference>